<dbReference type="KEGG" id="vg:22475403"/>
<dbReference type="PANTHER" id="PTHR34817:SF1">
    <property type="entry name" value="NUCLEOTIDYLTRANSFERASE"/>
    <property type="match status" value="1"/>
</dbReference>
<name>A0A076G6K0_9CAUD</name>
<accession>A0A076G6K0</accession>
<dbReference type="GeneID" id="22475403"/>
<dbReference type="OrthoDB" id="5415at10239"/>
<dbReference type="EMBL" id="KM190144">
    <property type="protein sequence ID" value="AII27605.1"/>
    <property type="molecule type" value="Genomic_DNA"/>
</dbReference>
<organism evidence="1 2">
    <name type="scientific">Escherichia phage Av-05</name>
    <dbReference type="NCBI Taxonomy" id="1527519"/>
    <lineage>
        <taxon>Viruses</taxon>
        <taxon>Duplodnaviria</taxon>
        <taxon>Heunggongvirae</taxon>
        <taxon>Uroviricota</taxon>
        <taxon>Caudoviricetes</taxon>
        <taxon>Vequintavirinae</taxon>
        <taxon>Avunavirus</taxon>
        <taxon>Avunavirus Av05</taxon>
    </lineage>
</organism>
<dbReference type="Pfam" id="PF10127">
    <property type="entry name" value="RlaP"/>
    <property type="match status" value="1"/>
</dbReference>
<evidence type="ECO:0000313" key="2">
    <source>
        <dbReference type="Proteomes" id="UP000028961"/>
    </source>
</evidence>
<dbReference type="Proteomes" id="UP000028961">
    <property type="component" value="Segment"/>
</dbReference>
<dbReference type="InterPro" id="IPR018775">
    <property type="entry name" value="RlaP"/>
</dbReference>
<gene>
    <name evidence="1" type="ORF">Av05_0062</name>
</gene>
<dbReference type="RefSeq" id="YP_009111136.1">
    <property type="nucleotide sequence ID" value="NC_025830.1"/>
</dbReference>
<evidence type="ECO:0000313" key="1">
    <source>
        <dbReference type="EMBL" id="AII27605.1"/>
    </source>
</evidence>
<protein>
    <recommendedName>
        <fullName evidence="3">Nucleotidyltransferase</fullName>
    </recommendedName>
</protein>
<dbReference type="PANTHER" id="PTHR34817">
    <property type="entry name" value="NUCLEOTIDYLTRANSFERASE"/>
    <property type="match status" value="1"/>
</dbReference>
<proteinExistence type="predicted"/>
<evidence type="ECO:0008006" key="3">
    <source>
        <dbReference type="Google" id="ProtNLM"/>
    </source>
</evidence>
<reference evidence="1 2" key="1">
    <citation type="journal article" date="2015" name="Genome Announc.">
        <title>Genomic Analysis of Broad-Host-Range Enterobacteriophage Av-05.</title>
        <authorList>
            <person name="Amarillas L."/>
            <person name="Lopez-Cuevas O."/>
            <person name="Leon-Felix J."/>
            <person name="Castro-Del Campo N."/>
            <person name="Gerba C.P."/>
            <person name="Chaidez C."/>
        </authorList>
    </citation>
    <scope>NUCLEOTIDE SEQUENCE [LARGE SCALE GENOMIC DNA]</scope>
</reference>
<keyword evidence="2" id="KW-1185">Reference proteome</keyword>
<sequence>MKKLELMRCYSGSIAYGTNLPTSDVDIRGIYCAEPKSILTPFFVDREMTLIDEEDGKLYELTNYMKLFVDMNPNIIELMFVDRGDILQTSDVYEYLREQAPKLLSSKVAFTFSGYAMAQLKRIKGHNKWINNPQPKEQPTQKEFMRLTHSWMDDNLTKHKDFQKMLDDLNKLCVFLPMGDNIYGVIGTHDNAGLFNSDGSIRKVPYEQFSDEDKKRKPILIVKYLADDHKQAKEKHKNYWAWVENRNPVRHELEEKYGYDCKHALHLVRLMRMAEEILAEGKVLVKRPDAQELLAIRNGAWSLEKLLAWAEEKDDYIRNTLYKNTHLPKTTDLNFAADVLMTAQQMCWDKMND</sequence>